<dbReference type="Pfam" id="PF00027">
    <property type="entry name" value="cNMP_binding"/>
    <property type="match status" value="1"/>
</dbReference>
<dbReference type="Gene3D" id="2.60.120.10">
    <property type="entry name" value="Jelly Rolls"/>
    <property type="match status" value="1"/>
</dbReference>
<dbReference type="SUPFAM" id="SSF51206">
    <property type="entry name" value="cAMP-binding domain-like"/>
    <property type="match status" value="1"/>
</dbReference>
<dbReference type="RefSeq" id="WP_222875241.1">
    <property type="nucleotide sequence ID" value="NZ_AP023361.1"/>
</dbReference>
<dbReference type="InterPro" id="IPR050397">
    <property type="entry name" value="Env_Response_Regulators"/>
</dbReference>
<dbReference type="GO" id="GO:0003700">
    <property type="term" value="F:DNA-binding transcription factor activity"/>
    <property type="evidence" value="ECO:0007669"/>
    <property type="project" value="TreeGrafter"/>
</dbReference>
<evidence type="ECO:0000256" key="2">
    <source>
        <dbReference type="ARBA" id="ARBA00023125"/>
    </source>
</evidence>
<protein>
    <submittedName>
        <fullName evidence="5">Crp/Fnr family transcriptional regulator</fullName>
    </submittedName>
</protein>
<reference evidence="5 6" key="1">
    <citation type="submission" date="2020-08" db="EMBL/GenBank/DDBJ databases">
        <title>Genome sequence of Rhizobiales bacterium strain IZ6.</title>
        <authorList>
            <person name="Nakai R."/>
            <person name="Naganuma T."/>
        </authorList>
    </citation>
    <scope>NUCLEOTIDE SEQUENCE [LARGE SCALE GENOMIC DNA]</scope>
    <source>
        <strain evidence="5 6">IZ6</strain>
    </source>
</reference>
<dbReference type="EMBL" id="AP023361">
    <property type="protein sequence ID" value="BCJ91606.1"/>
    <property type="molecule type" value="Genomic_DNA"/>
</dbReference>
<organism evidence="5 6">
    <name type="scientific">Terrihabitans soli</name>
    <dbReference type="NCBI Taxonomy" id="708113"/>
    <lineage>
        <taxon>Bacteria</taxon>
        <taxon>Pseudomonadati</taxon>
        <taxon>Pseudomonadota</taxon>
        <taxon>Alphaproteobacteria</taxon>
        <taxon>Hyphomicrobiales</taxon>
        <taxon>Terrihabitans</taxon>
    </lineage>
</organism>
<dbReference type="GO" id="GO:0003677">
    <property type="term" value="F:DNA binding"/>
    <property type="evidence" value="ECO:0007669"/>
    <property type="project" value="UniProtKB-KW"/>
</dbReference>
<evidence type="ECO:0000313" key="5">
    <source>
        <dbReference type="EMBL" id="BCJ91606.1"/>
    </source>
</evidence>
<dbReference type="InterPro" id="IPR012318">
    <property type="entry name" value="HTH_CRP"/>
</dbReference>
<dbReference type="InterPro" id="IPR014710">
    <property type="entry name" value="RmlC-like_jellyroll"/>
</dbReference>
<keyword evidence="3" id="KW-0804">Transcription</keyword>
<accession>A0A6S6QQ11</accession>
<dbReference type="PANTHER" id="PTHR24567">
    <property type="entry name" value="CRP FAMILY TRANSCRIPTIONAL REGULATORY PROTEIN"/>
    <property type="match status" value="1"/>
</dbReference>
<proteinExistence type="predicted"/>
<name>A0A6S6QQ11_9HYPH</name>
<dbReference type="SMART" id="SM00100">
    <property type="entry name" value="cNMP"/>
    <property type="match status" value="1"/>
</dbReference>
<gene>
    <name evidence="5" type="ORF">IZ6_23410</name>
</gene>
<dbReference type="InterPro" id="IPR000595">
    <property type="entry name" value="cNMP-bd_dom"/>
</dbReference>
<dbReference type="GO" id="GO:0005829">
    <property type="term" value="C:cytosol"/>
    <property type="evidence" value="ECO:0007669"/>
    <property type="project" value="TreeGrafter"/>
</dbReference>
<dbReference type="PROSITE" id="PS51063">
    <property type="entry name" value="HTH_CRP_2"/>
    <property type="match status" value="1"/>
</dbReference>
<dbReference type="Gene3D" id="1.10.10.10">
    <property type="entry name" value="Winged helix-like DNA-binding domain superfamily/Winged helix DNA-binding domain"/>
    <property type="match status" value="1"/>
</dbReference>
<evidence type="ECO:0000313" key="6">
    <source>
        <dbReference type="Proteomes" id="UP000515317"/>
    </source>
</evidence>
<evidence type="ECO:0000259" key="4">
    <source>
        <dbReference type="PROSITE" id="PS51063"/>
    </source>
</evidence>
<dbReference type="SUPFAM" id="SSF46785">
    <property type="entry name" value="Winged helix' DNA-binding domain"/>
    <property type="match status" value="1"/>
</dbReference>
<dbReference type="KEGG" id="tso:IZ6_23410"/>
<evidence type="ECO:0000256" key="3">
    <source>
        <dbReference type="ARBA" id="ARBA00023163"/>
    </source>
</evidence>
<dbReference type="InterPro" id="IPR018490">
    <property type="entry name" value="cNMP-bd_dom_sf"/>
</dbReference>
<dbReference type="Pfam" id="PF13545">
    <property type="entry name" value="HTH_Crp_2"/>
    <property type="match status" value="1"/>
</dbReference>
<dbReference type="Proteomes" id="UP000515317">
    <property type="component" value="Chromosome"/>
</dbReference>
<dbReference type="InterPro" id="IPR036390">
    <property type="entry name" value="WH_DNA-bd_sf"/>
</dbReference>
<dbReference type="SMART" id="SM00419">
    <property type="entry name" value="HTH_CRP"/>
    <property type="match status" value="1"/>
</dbReference>
<keyword evidence="2" id="KW-0238">DNA-binding</keyword>
<dbReference type="CDD" id="cd00038">
    <property type="entry name" value="CAP_ED"/>
    <property type="match status" value="1"/>
</dbReference>
<sequence length="240" mass="26888">MTATLIRKLERSDVLSDEEKDVLEKSFSRIRDFRADEDIVREGDRPTESCIIMEGFAARYKVLPSGRRQISAIHISGDFVDLHSFLLKTMDHGVMTLAPTRCAFVPHANLKKITEDYPHLARILWLSTLIDSAIHRSWLTAMGRTSATAQMAHLICELHVRLGAVGQTNGNSFHMPITQEELGDALGLSTVHVNRVLTELRNGGIVQWQGGGAVTILDWDRLSEIAEFSPVYLSLQNEPR</sequence>
<dbReference type="InterPro" id="IPR036388">
    <property type="entry name" value="WH-like_DNA-bd_sf"/>
</dbReference>
<dbReference type="PANTHER" id="PTHR24567:SF68">
    <property type="entry name" value="DNA-BINDING TRANSCRIPTIONAL DUAL REGULATOR CRP"/>
    <property type="match status" value="1"/>
</dbReference>
<evidence type="ECO:0000256" key="1">
    <source>
        <dbReference type="ARBA" id="ARBA00023015"/>
    </source>
</evidence>
<keyword evidence="1" id="KW-0805">Transcription regulation</keyword>
<dbReference type="AlphaFoldDB" id="A0A6S6QQ11"/>
<feature type="domain" description="HTH crp-type" evidence="4">
    <location>
        <begin position="145"/>
        <end position="220"/>
    </location>
</feature>
<keyword evidence="6" id="KW-1185">Reference proteome</keyword>